<evidence type="ECO:0000259" key="14">
    <source>
        <dbReference type="Pfam" id="PF01433"/>
    </source>
</evidence>
<dbReference type="Pfam" id="PF01433">
    <property type="entry name" value="Peptidase_M1"/>
    <property type="match status" value="1"/>
</dbReference>
<evidence type="ECO:0000259" key="15">
    <source>
        <dbReference type="Pfam" id="PF11838"/>
    </source>
</evidence>
<dbReference type="PANTHER" id="PTHR11533">
    <property type="entry name" value="PROTEASE M1 ZINC METALLOPROTEASE"/>
    <property type="match status" value="1"/>
</dbReference>
<evidence type="ECO:0000313" key="18">
    <source>
        <dbReference type="Proteomes" id="UP000576969"/>
    </source>
</evidence>
<dbReference type="SUPFAM" id="SSF55486">
    <property type="entry name" value="Metalloproteases ('zincins'), catalytic domain"/>
    <property type="match status" value="1"/>
</dbReference>
<dbReference type="AlphaFoldDB" id="A0A7Y9GRV5"/>
<sequence>MSTANLTREETAARSASVTVRTVRVELDLTTAPDPEKSGFATASTLEIETDSAAGAADGGVDAWVDFIGEAVDAVEVDGVPRPVEWDGARIRLSGLRGRQTVRIAARGAYSRSGEGLHRFVDPVDAQTYVYTHYEPADARRVMACFEQPDMKARYTFAVTAPAGWLVLSNQAIASAQTEGDLQRVEFAQTLPLSSYITSVAAGPYHRVEGEWRRGEQAIALGVHCRASLAEHLDADEILEITGQGLDFFTDAFRYPYPWGKYDQIFVPEYNIGAMENPGLVTFTESYVFRGASTVAQHEARANTILHEMAHMWFGDLVTMRWWDDLWLKESFADYMGAHATAAVTRFPDAWVTFATRRKAWAYQQDQLPTTHPIVADIPDLEAAKLNFDGITYAKGASVLKQLVAFVGEEAFFEGARRYFAAHAFGNTTLDDLLRHLEEASGRDVHAWSRAWLETTGVSTIRVERDDEGAVLVQTDPRPHRLRIGLYGLRDGHLVRTDAAHADVHAERTPLGVLAPADLILPNDGDLTYAKVRLDDASLESVESALSTLDDALARGLVWSALWDATRDGELPAARYLDIVRRHAGAETHSALRADVLANAAFAVGHYVAENARPRVWAAWLETTWQGMRTADAGSDAQLAWARAVGLAASHDDARAEELRGMLAGTLAGPHGLQPDPELRWTWLTALSVTGHAGVEDADEELRRDPTAKGRTAHRTVLAARPDAEVRAAAWNAAWDDTTLTNDHLSATIAGVRAGGRRDLLAAFDEEYFTRIRDVWDERSIEIAARLVRGLFPERDSLDLVDAWLTTNEDAPAALRRIVVEQRDHLARDLRVRAALPR</sequence>
<dbReference type="GO" id="GO:0006508">
    <property type="term" value="P:proteolysis"/>
    <property type="evidence" value="ECO:0007669"/>
    <property type="project" value="UniProtKB-KW"/>
</dbReference>
<keyword evidence="11" id="KW-0482">Metalloprotease</keyword>
<feature type="domain" description="ERAP1-like C-terminal" evidence="15">
    <location>
        <begin position="519"/>
        <end position="827"/>
    </location>
</feature>
<dbReference type="GO" id="GO:0016020">
    <property type="term" value="C:membrane"/>
    <property type="evidence" value="ECO:0007669"/>
    <property type="project" value="TreeGrafter"/>
</dbReference>
<evidence type="ECO:0000256" key="12">
    <source>
        <dbReference type="ARBA" id="ARBA00029811"/>
    </source>
</evidence>
<evidence type="ECO:0000256" key="6">
    <source>
        <dbReference type="ARBA" id="ARBA00022438"/>
    </source>
</evidence>
<dbReference type="Gene3D" id="2.60.40.1730">
    <property type="entry name" value="tricorn interacting facor f3 domain"/>
    <property type="match status" value="1"/>
</dbReference>
<dbReference type="Pfam" id="PF11838">
    <property type="entry name" value="ERAP1_C"/>
    <property type="match status" value="1"/>
</dbReference>
<keyword evidence="10" id="KW-0862">Zinc</keyword>
<dbReference type="NCBIfam" id="TIGR02412">
    <property type="entry name" value="pepN_strep_liv"/>
    <property type="match status" value="1"/>
</dbReference>
<protein>
    <recommendedName>
        <fullName evidence="5">Aminopeptidase N</fullName>
        <ecNumber evidence="4">3.4.11.2</ecNumber>
    </recommendedName>
    <alternativeName>
        <fullName evidence="12">Alanine aminopeptidase</fullName>
    </alternativeName>
    <alternativeName>
        <fullName evidence="13">Lysyl aminopeptidase</fullName>
    </alternativeName>
</protein>
<dbReference type="InterPro" id="IPR001930">
    <property type="entry name" value="Peptidase_M1"/>
</dbReference>
<dbReference type="InterPro" id="IPR042097">
    <property type="entry name" value="Aminopeptidase_N-like_N_sf"/>
</dbReference>
<comment type="similarity">
    <text evidence="3">Belongs to the peptidase M1 family.</text>
</comment>
<dbReference type="InterPro" id="IPR027268">
    <property type="entry name" value="Peptidase_M4/M1_CTD_sf"/>
</dbReference>
<dbReference type="Gene3D" id="1.10.390.10">
    <property type="entry name" value="Neutral Protease Domain 2"/>
    <property type="match status" value="1"/>
</dbReference>
<dbReference type="Proteomes" id="UP000576969">
    <property type="component" value="Unassembled WGS sequence"/>
</dbReference>
<name>A0A7Y9GRV5_9MICO</name>
<dbReference type="InterPro" id="IPR012778">
    <property type="entry name" value="Pept_M1_aminopeptidase"/>
</dbReference>
<keyword evidence="9 17" id="KW-0378">Hydrolase</keyword>
<dbReference type="PANTHER" id="PTHR11533:SF174">
    <property type="entry name" value="PUROMYCIN-SENSITIVE AMINOPEPTIDASE-RELATED"/>
    <property type="match status" value="1"/>
</dbReference>
<evidence type="ECO:0000256" key="9">
    <source>
        <dbReference type="ARBA" id="ARBA00022801"/>
    </source>
</evidence>
<dbReference type="InterPro" id="IPR024571">
    <property type="entry name" value="ERAP1-like_C_dom"/>
</dbReference>
<evidence type="ECO:0000256" key="1">
    <source>
        <dbReference type="ARBA" id="ARBA00000098"/>
    </source>
</evidence>
<dbReference type="PRINTS" id="PR00756">
    <property type="entry name" value="ALADIPTASE"/>
</dbReference>
<evidence type="ECO:0000256" key="5">
    <source>
        <dbReference type="ARBA" id="ARBA00015611"/>
    </source>
</evidence>
<evidence type="ECO:0000256" key="4">
    <source>
        <dbReference type="ARBA" id="ARBA00012564"/>
    </source>
</evidence>
<dbReference type="SUPFAM" id="SSF63737">
    <property type="entry name" value="Leukotriene A4 hydrolase N-terminal domain"/>
    <property type="match status" value="1"/>
</dbReference>
<evidence type="ECO:0000313" key="17">
    <source>
        <dbReference type="EMBL" id="NYE20450.1"/>
    </source>
</evidence>
<keyword evidence="7" id="KW-0645">Protease</keyword>
<keyword evidence="8" id="KW-0479">Metal-binding</keyword>
<dbReference type="Pfam" id="PF17900">
    <property type="entry name" value="Peptidase_M1_N"/>
    <property type="match status" value="1"/>
</dbReference>
<evidence type="ECO:0000256" key="3">
    <source>
        <dbReference type="ARBA" id="ARBA00010136"/>
    </source>
</evidence>
<evidence type="ECO:0000256" key="13">
    <source>
        <dbReference type="ARBA" id="ARBA00031533"/>
    </source>
</evidence>
<evidence type="ECO:0000256" key="2">
    <source>
        <dbReference type="ARBA" id="ARBA00001947"/>
    </source>
</evidence>
<dbReference type="FunFam" id="1.10.390.10:FF:000004">
    <property type="entry name" value="Aminopeptidase N"/>
    <property type="match status" value="1"/>
</dbReference>
<comment type="caution">
    <text evidence="17">The sequence shown here is derived from an EMBL/GenBank/DDBJ whole genome shotgun (WGS) entry which is preliminary data.</text>
</comment>
<evidence type="ECO:0000256" key="8">
    <source>
        <dbReference type="ARBA" id="ARBA00022723"/>
    </source>
</evidence>
<comment type="catalytic activity">
    <reaction evidence="1">
        <text>Release of an N-terminal amino acid, Xaa-|-Yaa- from a peptide, amide or arylamide. Xaa is preferably Ala, but may be most amino acids including Pro (slow action). When a terminal hydrophobic residue is followed by a prolyl residue, the two may be released as an intact Xaa-Pro dipeptide.</text>
        <dbReference type="EC" id="3.4.11.2"/>
    </reaction>
</comment>
<proteinExistence type="inferred from homology"/>
<accession>A0A7Y9GRV5</accession>
<evidence type="ECO:0000256" key="11">
    <source>
        <dbReference type="ARBA" id="ARBA00023049"/>
    </source>
</evidence>
<feature type="domain" description="Peptidase M1 membrane alanine aminopeptidase" evidence="14">
    <location>
        <begin position="239"/>
        <end position="452"/>
    </location>
</feature>
<evidence type="ECO:0000256" key="10">
    <source>
        <dbReference type="ARBA" id="ARBA00022833"/>
    </source>
</evidence>
<dbReference type="InterPro" id="IPR045357">
    <property type="entry name" value="Aminopeptidase_N-like_N"/>
</dbReference>
<dbReference type="GO" id="GO:0008270">
    <property type="term" value="F:zinc ion binding"/>
    <property type="evidence" value="ECO:0007669"/>
    <property type="project" value="InterPro"/>
</dbReference>
<dbReference type="InterPro" id="IPR050344">
    <property type="entry name" value="Peptidase_M1_aminopeptidases"/>
</dbReference>
<dbReference type="GO" id="GO:0070006">
    <property type="term" value="F:metalloaminopeptidase activity"/>
    <property type="evidence" value="ECO:0007669"/>
    <property type="project" value="TreeGrafter"/>
</dbReference>
<dbReference type="GO" id="GO:0043171">
    <property type="term" value="P:peptide catabolic process"/>
    <property type="evidence" value="ECO:0007669"/>
    <property type="project" value="TreeGrafter"/>
</dbReference>
<dbReference type="EC" id="3.4.11.2" evidence="4"/>
<gene>
    <name evidence="17" type="ORF">BJ991_002478</name>
</gene>
<dbReference type="GO" id="GO:0005615">
    <property type="term" value="C:extracellular space"/>
    <property type="evidence" value="ECO:0007669"/>
    <property type="project" value="TreeGrafter"/>
</dbReference>
<dbReference type="GO" id="GO:0042277">
    <property type="term" value="F:peptide binding"/>
    <property type="evidence" value="ECO:0007669"/>
    <property type="project" value="TreeGrafter"/>
</dbReference>
<dbReference type="GO" id="GO:0005737">
    <property type="term" value="C:cytoplasm"/>
    <property type="evidence" value="ECO:0007669"/>
    <property type="project" value="TreeGrafter"/>
</dbReference>
<reference evidence="17 18" key="1">
    <citation type="submission" date="2020-07" db="EMBL/GenBank/DDBJ databases">
        <title>Sequencing the genomes of 1000 actinobacteria strains.</title>
        <authorList>
            <person name="Klenk H.-P."/>
        </authorList>
    </citation>
    <scope>NUCLEOTIDE SEQUENCE [LARGE SCALE GENOMIC DNA]</scope>
    <source>
        <strain evidence="17 18">DSM 24662</strain>
    </source>
</reference>
<organism evidence="17 18">
    <name type="scientific">Microbacterium immunditiarum</name>
    <dbReference type="NCBI Taxonomy" id="337480"/>
    <lineage>
        <taxon>Bacteria</taxon>
        <taxon>Bacillati</taxon>
        <taxon>Actinomycetota</taxon>
        <taxon>Actinomycetes</taxon>
        <taxon>Micrococcales</taxon>
        <taxon>Microbacteriaceae</taxon>
        <taxon>Microbacterium</taxon>
    </lineage>
</organism>
<dbReference type="InterPro" id="IPR014782">
    <property type="entry name" value="Peptidase_M1_dom"/>
</dbReference>
<keyword evidence="6 17" id="KW-0031">Aminopeptidase</keyword>
<dbReference type="CDD" id="cd09602">
    <property type="entry name" value="M1_APN"/>
    <property type="match status" value="1"/>
</dbReference>
<keyword evidence="18" id="KW-1185">Reference proteome</keyword>
<dbReference type="GO" id="GO:0016285">
    <property type="term" value="F:alanyl aminopeptidase activity"/>
    <property type="evidence" value="ECO:0007669"/>
    <property type="project" value="UniProtKB-EC"/>
</dbReference>
<dbReference type="RefSeq" id="WP_179490428.1">
    <property type="nucleotide sequence ID" value="NZ_JACCBV010000001.1"/>
</dbReference>
<dbReference type="EMBL" id="JACCBV010000001">
    <property type="protein sequence ID" value="NYE20450.1"/>
    <property type="molecule type" value="Genomic_DNA"/>
</dbReference>
<evidence type="ECO:0000256" key="7">
    <source>
        <dbReference type="ARBA" id="ARBA00022670"/>
    </source>
</evidence>
<comment type="cofactor">
    <cofactor evidence="2">
        <name>Zn(2+)</name>
        <dbReference type="ChEBI" id="CHEBI:29105"/>
    </cofactor>
</comment>
<feature type="domain" description="Aminopeptidase N-like N-terminal" evidence="16">
    <location>
        <begin position="101"/>
        <end position="197"/>
    </location>
</feature>
<evidence type="ECO:0000259" key="16">
    <source>
        <dbReference type="Pfam" id="PF17900"/>
    </source>
</evidence>